<gene>
    <name evidence="2" type="ORF">A2W18_01475</name>
</gene>
<comment type="similarity">
    <text evidence="1">Belongs to the glycosyltransferase group 1 family.</text>
</comment>
<reference evidence="2 3" key="1">
    <citation type="journal article" date="2016" name="Nat. Commun.">
        <title>Thousands of microbial genomes shed light on interconnected biogeochemical processes in an aquifer system.</title>
        <authorList>
            <person name="Anantharaman K."/>
            <person name="Brown C.T."/>
            <person name="Hug L.A."/>
            <person name="Sharon I."/>
            <person name="Castelle C.J."/>
            <person name="Probst A.J."/>
            <person name="Thomas B.C."/>
            <person name="Singh A."/>
            <person name="Wilkins M.J."/>
            <person name="Karaoz U."/>
            <person name="Brodie E.L."/>
            <person name="Williams K.H."/>
            <person name="Hubbard S.S."/>
            <person name="Banfield J.F."/>
        </authorList>
    </citation>
    <scope>NUCLEOTIDE SEQUENCE [LARGE SCALE GENOMIC DNA]</scope>
</reference>
<comment type="function">
    <text evidence="1">Involved in lipopolysaccharide (LPS) biosynthesis. Catalyzes the transfer of 3-deoxy-D-manno-octulosonate (Kdo) residue(s) from CMP-Kdo to lipid IV(A), the tetraacyldisaccharide-1,4'-bisphosphate precursor of lipid A.</text>
</comment>
<evidence type="ECO:0000313" key="3">
    <source>
        <dbReference type="Proteomes" id="UP000179076"/>
    </source>
</evidence>
<dbReference type="Gene3D" id="3.40.50.2000">
    <property type="entry name" value="Glycogen Phosphorylase B"/>
    <property type="match status" value="1"/>
</dbReference>
<dbReference type="GO" id="GO:0009244">
    <property type="term" value="P:lipopolysaccharide core region biosynthetic process"/>
    <property type="evidence" value="ECO:0007669"/>
    <property type="project" value="UniProtKB-UniRule"/>
</dbReference>
<protein>
    <recommendedName>
        <fullName evidence="1">3-deoxy-D-manno-octulosonic acid transferase</fullName>
        <shortName evidence="1">Kdo transferase</shortName>
        <ecNumber evidence="1">2.4.99.12</ecNumber>
    </recommendedName>
    <alternativeName>
        <fullName evidence="1">Lipid IV(A) 3-deoxy-D-manno-octulosonic acid transferase</fullName>
    </alternativeName>
</protein>
<dbReference type="Proteomes" id="UP000179076">
    <property type="component" value="Unassembled WGS sequence"/>
</dbReference>
<keyword evidence="1" id="KW-0448">Lipopolysaccharide biosynthesis</keyword>
<dbReference type="EC" id="2.4.99.12" evidence="1"/>
<keyword evidence="1" id="KW-1003">Cell membrane</keyword>
<proteinExistence type="inferred from homology"/>
<dbReference type="UniPathway" id="UPA00958"/>
<dbReference type="GO" id="GO:0009245">
    <property type="term" value="P:lipid A biosynthetic process"/>
    <property type="evidence" value="ECO:0007669"/>
    <property type="project" value="TreeGrafter"/>
</dbReference>
<dbReference type="EMBL" id="MFSP01000148">
    <property type="protein sequence ID" value="OGI63683.1"/>
    <property type="molecule type" value="Genomic_DNA"/>
</dbReference>
<dbReference type="PANTHER" id="PTHR42755:SF1">
    <property type="entry name" value="3-DEOXY-D-MANNO-OCTULOSONIC ACID TRANSFERASE, MITOCHONDRIAL-RELATED"/>
    <property type="match status" value="1"/>
</dbReference>
<comment type="caution">
    <text evidence="2">The sequence shown here is derived from an EMBL/GenBank/DDBJ whole genome shotgun (WGS) entry which is preliminary data.</text>
</comment>
<accession>A0A1F6V1Y8</accession>
<dbReference type="GO" id="GO:0043842">
    <property type="term" value="F:Kdo transferase activity"/>
    <property type="evidence" value="ECO:0007669"/>
    <property type="project" value="UniProtKB-EC"/>
</dbReference>
<comment type="catalytic activity">
    <reaction evidence="1">
        <text>lipid IVA (E. coli) + CMP-3-deoxy-beta-D-manno-octulosonate = alpha-Kdo-(2-&gt;6)-lipid IVA (E. coli) + CMP + H(+)</text>
        <dbReference type="Rhea" id="RHEA:28066"/>
        <dbReference type="ChEBI" id="CHEBI:15378"/>
        <dbReference type="ChEBI" id="CHEBI:58603"/>
        <dbReference type="ChEBI" id="CHEBI:60364"/>
        <dbReference type="ChEBI" id="CHEBI:60377"/>
        <dbReference type="ChEBI" id="CHEBI:85987"/>
        <dbReference type="EC" id="2.4.99.12"/>
    </reaction>
</comment>
<dbReference type="AlphaFoldDB" id="A0A1F6V1Y8"/>
<name>A0A1F6V1Y8_9PROT</name>
<dbReference type="PANTHER" id="PTHR42755">
    <property type="entry name" value="3-DEOXY-MANNO-OCTULOSONATE CYTIDYLYLTRANSFERASE"/>
    <property type="match status" value="1"/>
</dbReference>
<organism evidence="2 3">
    <name type="scientific">Candidatus Muproteobacteria bacterium RBG_16_60_9</name>
    <dbReference type="NCBI Taxonomy" id="1817755"/>
    <lineage>
        <taxon>Bacteria</taxon>
        <taxon>Pseudomonadati</taxon>
        <taxon>Pseudomonadota</taxon>
        <taxon>Candidatus Muproteobacteria</taxon>
    </lineage>
</organism>
<comment type="pathway">
    <text evidence="1">Bacterial outer membrane biogenesis; LPS core biosynthesis.</text>
</comment>
<evidence type="ECO:0000313" key="2">
    <source>
        <dbReference type="EMBL" id="OGI63683.1"/>
    </source>
</evidence>
<sequence length="133" mass="13946">MIHDTEVYLADTLGELGPFMAGAELVVMGGSFEPFGGHNILEPARLGKAIIFGPHMENFAEEAALLCANEAAVQLTSIDALTPCLNELLAQPDKAAALGKNAARLIAARAGVIDDYLAALAELCPELADRRTA</sequence>
<comment type="subcellular location">
    <subcellularLocation>
        <location evidence="1">Cell membrane</location>
    </subcellularLocation>
</comment>
<dbReference type="GO" id="GO:0005886">
    <property type="term" value="C:plasma membrane"/>
    <property type="evidence" value="ECO:0007669"/>
    <property type="project" value="UniProtKB-SubCell"/>
</dbReference>
<keyword evidence="1" id="KW-0808">Transferase</keyword>
<dbReference type="InterPro" id="IPR039901">
    <property type="entry name" value="Kdotransferase"/>
</dbReference>
<evidence type="ECO:0000256" key="1">
    <source>
        <dbReference type="RuleBase" id="RU365103"/>
    </source>
</evidence>
<keyword evidence="1" id="KW-0472">Membrane</keyword>